<dbReference type="GO" id="GO:0012505">
    <property type="term" value="C:endomembrane system"/>
    <property type="evidence" value="ECO:0007669"/>
    <property type="project" value="UniProtKB-SubCell"/>
</dbReference>
<feature type="region of interest" description="Disordered" evidence="30">
    <location>
        <begin position="1190"/>
        <end position="1289"/>
    </location>
</feature>
<dbReference type="InterPro" id="IPR044078">
    <property type="entry name" value="Mot1_ATP-bd"/>
</dbReference>
<dbReference type="Pfam" id="PF02985">
    <property type="entry name" value="HEAT"/>
    <property type="match status" value="1"/>
</dbReference>
<dbReference type="FunFam" id="3.40.50.10810:FF:000009">
    <property type="entry name" value="B-TFIID TATA-box-binding protein-associated factor 1"/>
    <property type="match status" value="1"/>
</dbReference>
<feature type="compositionally biased region" description="Basic residues" evidence="30">
    <location>
        <begin position="2580"/>
        <end position="2594"/>
    </location>
</feature>
<evidence type="ECO:0000256" key="4">
    <source>
        <dbReference type="ARBA" id="ARBA00004245"/>
    </source>
</evidence>
<comment type="subcellular location">
    <subcellularLocation>
        <location evidence="4">Cytoplasm</location>
        <location evidence="4">Cytoskeleton</location>
    </subcellularLocation>
    <subcellularLocation>
        <location evidence="3">Endomembrane system</location>
        <topology evidence="3">Multi-pass membrane protein</topology>
    </subcellularLocation>
    <subcellularLocation>
        <location evidence="2">Nucleus</location>
    </subcellularLocation>
</comment>
<feature type="region of interest" description="Disordered" evidence="30">
    <location>
        <begin position="1327"/>
        <end position="1781"/>
    </location>
</feature>
<keyword evidence="17" id="KW-0206">Cytoskeleton</keyword>
<dbReference type="Pfam" id="PF04750">
    <property type="entry name" value="Far-17a_AIG1"/>
    <property type="match status" value="1"/>
</dbReference>
<evidence type="ECO:0000256" key="27">
    <source>
        <dbReference type="ARBA" id="ARBA00049322"/>
    </source>
</evidence>
<evidence type="ECO:0000256" key="19">
    <source>
        <dbReference type="ARBA" id="ARBA00047368"/>
    </source>
</evidence>
<comment type="catalytic activity">
    <reaction evidence="27">
        <text>13-(9Z-hexadecenoyloxy)-octadecanoate + H2O = 13-hydroxy-octadecanoate + (9Z)-hexadecenoate + H(+)</text>
        <dbReference type="Rhea" id="RHEA:52076"/>
        <dbReference type="ChEBI" id="CHEBI:15377"/>
        <dbReference type="ChEBI" id="CHEBI:15378"/>
        <dbReference type="ChEBI" id="CHEBI:32372"/>
        <dbReference type="ChEBI" id="CHEBI:136304"/>
        <dbReference type="ChEBI" id="CHEBI:136315"/>
    </reaction>
    <physiologicalReaction direction="left-to-right" evidence="27">
        <dbReference type="Rhea" id="RHEA:52077"/>
    </physiologicalReaction>
</comment>
<dbReference type="InterPro" id="IPR014001">
    <property type="entry name" value="Helicase_ATP-bd"/>
</dbReference>
<feature type="region of interest" description="Disordered" evidence="30">
    <location>
        <begin position="802"/>
        <end position="864"/>
    </location>
</feature>
<dbReference type="PROSITE" id="PS51194">
    <property type="entry name" value="HELICASE_CTER"/>
    <property type="match status" value="1"/>
</dbReference>
<comment type="catalytic activity">
    <reaction evidence="23">
        <text>12-(9Z-octadecenoyloxy)-octadecanoate + H2O = 12-hydroxyoctadecanoate + (9Z)-octadecenoate + H(+)</text>
        <dbReference type="Rhea" id="RHEA:52060"/>
        <dbReference type="ChEBI" id="CHEBI:15377"/>
        <dbReference type="ChEBI" id="CHEBI:15378"/>
        <dbReference type="ChEBI" id="CHEBI:30823"/>
        <dbReference type="ChEBI" id="CHEBI:84201"/>
        <dbReference type="ChEBI" id="CHEBI:136302"/>
    </reaction>
    <physiologicalReaction direction="left-to-right" evidence="23">
        <dbReference type="Rhea" id="RHEA:52061"/>
    </physiologicalReaction>
</comment>
<evidence type="ECO:0000259" key="32">
    <source>
        <dbReference type="PROSITE" id="PS51192"/>
    </source>
</evidence>
<feature type="compositionally biased region" description="Polar residues" evidence="30">
    <location>
        <begin position="1761"/>
        <end position="1776"/>
    </location>
</feature>
<feature type="region of interest" description="Disordered" evidence="30">
    <location>
        <begin position="3330"/>
        <end position="3355"/>
    </location>
</feature>
<evidence type="ECO:0000256" key="25">
    <source>
        <dbReference type="ARBA" id="ARBA00049221"/>
    </source>
</evidence>
<gene>
    <name evidence="34" type="ORF">DPX16_10035</name>
</gene>
<evidence type="ECO:0000256" key="29">
    <source>
        <dbReference type="PROSITE-ProRule" id="PRU00103"/>
    </source>
</evidence>
<dbReference type="GO" id="GO:0005634">
    <property type="term" value="C:nucleus"/>
    <property type="evidence" value="ECO:0007669"/>
    <property type="project" value="UniProtKB-SubCell"/>
</dbReference>
<dbReference type="CDD" id="cd18793">
    <property type="entry name" value="SF2_C_SNF"/>
    <property type="match status" value="1"/>
</dbReference>
<dbReference type="InterPro" id="IPR011989">
    <property type="entry name" value="ARM-like"/>
</dbReference>
<keyword evidence="35" id="KW-1185">Reference proteome</keyword>
<feature type="compositionally biased region" description="Low complexity" evidence="30">
    <location>
        <begin position="683"/>
        <end position="693"/>
    </location>
</feature>
<dbReference type="FunFam" id="3.40.50.300:FF:000428">
    <property type="entry name" value="TATA-binding protein-associated factor 172"/>
    <property type="match status" value="1"/>
</dbReference>
<evidence type="ECO:0000256" key="14">
    <source>
        <dbReference type="ARBA" id="ARBA00022989"/>
    </source>
</evidence>
<feature type="region of interest" description="Disordered" evidence="30">
    <location>
        <begin position="681"/>
        <end position="712"/>
    </location>
</feature>
<feature type="compositionally biased region" description="Basic and acidic residues" evidence="30">
    <location>
        <begin position="694"/>
        <end position="712"/>
    </location>
</feature>
<evidence type="ECO:0000256" key="5">
    <source>
        <dbReference type="ARBA" id="ARBA00006937"/>
    </source>
</evidence>
<feature type="region of interest" description="Disordered" evidence="30">
    <location>
        <begin position="883"/>
        <end position="960"/>
    </location>
</feature>
<dbReference type="InterPro" id="IPR044972">
    <property type="entry name" value="Mot1"/>
</dbReference>
<feature type="transmembrane region" description="Helical" evidence="31">
    <location>
        <begin position="2228"/>
        <end position="2247"/>
    </location>
</feature>
<evidence type="ECO:0000256" key="16">
    <source>
        <dbReference type="ARBA" id="ARBA00023136"/>
    </source>
</evidence>
<feature type="transmembrane region" description="Helical" evidence="31">
    <location>
        <begin position="2188"/>
        <end position="2208"/>
    </location>
</feature>
<feature type="compositionally biased region" description="Basic and acidic residues" evidence="30">
    <location>
        <begin position="937"/>
        <end position="960"/>
    </location>
</feature>
<feature type="compositionally biased region" description="Polar residues" evidence="30">
    <location>
        <begin position="1327"/>
        <end position="1490"/>
    </location>
</feature>
<dbReference type="GO" id="GO:0016887">
    <property type="term" value="F:ATP hydrolysis activity"/>
    <property type="evidence" value="ECO:0007669"/>
    <property type="project" value="InterPro"/>
</dbReference>
<dbReference type="Pfam" id="PF00271">
    <property type="entry name" value="Helicase_C"/>
    <property type="match status" value="1"/>
</dbReference>
<dbReference type="Gene3D" id="3.40.50.10810">
    <property type="entry name" value="Tandem AAA-ATPase domain"/>
    <property type="match status" value="1"/>
</dbReference>
<feature type="region of interest" description="Disordered" evidence="30">
    <location>
        <begin position="2057"/>
        <end position="2084"/>
    </location>
</feature>
<evidence type="ECO:0000256" key="30">
    <source>
        <dbReference type="SAM" id="MobiDB-lite"/>
    </source>
</evidence>
<evidence type="ECO:0000256" key="9">
    <source>
        <dbReference type="ARBA" id="ARBA00022737"/>
    </source>
</evidence>
<keyword evidence="15" id="KW-0238">DNA-binding</keyword>
<evidence type="ECO:0000256" key="31">
    <source>
        <dbReference type="SAM" id="Phobius"/>
    </source>
</evidence>
<dbReference type="FunFam" id="1.25.10.10:FF:000132">
    <property type="entry name" value="TATA-binding protein-associated factor 172 isoform X2"/>
    <property type="match status" value="1"/>
</dbReference>
<feature type="compositionally biased region" description="Polar residues" evidence="30">
    <location>
        <begin position="922"/>
        <end position="933"/>
    </location>
</feature>
<accession>A0A3N0XX02</accession>
<feature type="repeat" description="HEAT" evidence="29">
    <location>
        <begin position="2772"/>
        <end position="2809"/>
    </location>
</feature>
<evidence type="ECO:0000313" key="35">
    <source>
        <dbReference type="Proteomes" id="UP000281406"/>
    </source>
</evidence>
<dbReference type="InterPro" id="IPR012461">
    <property type="entry name" value="SACK1"/>
</dbReference>
<evidence type="ECO:0000256" key="28">
    <source>
        <dbReference type="ARBA" id="ARBA00049428"/>
    </source>
</evidence>
<evidence type="ECO:0000256" key="7">
    <source>
        <dbReference type="ARBA" id="ARBA00022490"/>
    </source>
</evidence>
<evidence type="ECO:0000256" key="18">
    <source>
        <dbReference type="ARBA" id="ARBA00023242"/>
    </source>
</evidence>
<evidence type="ECO:0000256" key="6">
    <source>
        <dbReference type="ARBA" id="ARBA00009300"/>
    </source>
</evidence>
<comment type="catalytic activity">
    <reaction evidence="19">
        <text>12-hexadecanoyloxy-octadecanoate + H2O = 12-hydroxyoctadecanoate + hexadecanoate + H(+)</text>
        <dbReference type="Rhea" id="RHEA:52056"/>
        <dbReference type="ChEBI" id="CHEBI:7896"/>
        <dbReference type="ChEBI" id="CHEBI:15377"/>
        <dbReference type="ChEBI" id="CHEBI:15378"/>
        <dbReference type="ChEBI" id="CHEBI:83677"/>
        <dbReference type="ChEBI" id="CHEBI:84201"/>
    </reaction>
    <physiologicalReaction direction="left-to-right" evidence="19">
        <dbReference type="Rhea" id="RHEA:52057"/>
    </physiologicalReaction>
</comment>
<dbReference type="SUPFAM" id="SSF48371">
    <property type="entry name" value="ARM repeat"/>
    <property type="match status" value="1"/>
</dbReference>
<comment type="catalytic activity">
    <reaction evidence="25">
        <text>9-octadecanoyloxy-octadecanoate + H2O = 9-hydroxy-octadecanoate + octadecanoate + H(+)</text>
        <dbReference type="Rhea" id="RHEA:52096"/>
        <dbReference type="ChEBI" id="CHEBI:15377"/>
        <dbReference type="ChEBI" id="CHEBI:15378"/>
        <dbReference type="ChEBI" id="CHEBI:25629"/>
        <dbReference type="ChEBI" id="CHEBI:136286"/>
        <dbReference type="ChEBI" id="CHEBI:136373"/>
    </reaction>
    <physiologicalReaction direction="left-to-right" evidence="25">
        <dbReference type="Rhea" id="RHEA:52097"/>
    </physiologicalReaction>
</comment>
<evidence type="ECO:0000256" key="24">
    <source>
        <dbReference type="ARBA" id="ARBA00048800"/>
    </source>
</evidence>
<keyword evidence="8 31" id="KW-0812">Transmembrane</keyword>
<dbReference type="SUPFAM" id="SSF52540">
    <property type="entry name" value="P-loop containing nucleoside triphosphate hydrolases"/>
    <property type="match status" value="2"/>
</dbReference>
<dbReference type="PROSITE" id="PS51192">
    <property type="entry name" value="HELICASE_ATP_BIND_1"/>
    <property type="match status" value="1"/>
</dbReference>
<feature type="compositionally biased region" description="Basic and acidic residues" evidence="30">
    <location>
        <begin position="833"/>
        <end position="851"/>
    </location>
</feature>
<comment type="catalytic activity">
    <reaction evidence="26">
        <text>13-(9Z-octadecenoyloxy)-octadecanoate + H2O = 13-hydroxy-octadecanoate + (9Z)-octadecenoate + H(+)</text>
        <dbReference type="Rhea" id="RHEA:52064"/>
        <dbReference type="ChEBI" id="CHEBI:15377"/>
        <dbReference type="ChEBI" id="CHEBI:15378"/>
        <dbReference type="ChEBI" id="CHEBI:30823"/>
        <dbReference type="ChEBI" id="CHEBI:136303"/>
        <dbReference type="ChEBI" id="CHEBI:136304"/>
    </reaction>
    <physiologicalReaction direction="left-to-right" evidence="26">
        <dbReference type="Rhea" id="RHEA:52065"/>
    </physiologicalReaction>
</comment>
<evidence type="ECO:0000256" key="3">
    <source>
        <dbReference type="ARBA" id="ARBA00004127"/>
    </source>
</evidence>
<feature type="transmembrane region" description="Helical" evidence="31">
    <location>
        <begin position="2259"/>
        <end position="2278"/>
    </location>
</feature>
<dbReference type="PANTHER" id="PTHR36498:SF1">
    <property type="entry name" value="TATA-BINDING PROTEIN-ASSOCIATED FACTOR 172"/>
    <property type="match status" value="1"/>
</dbReference>
<feature type="domain" description="Helicase C-terminal" evidence="33">
    <location>
        <begin position="3979"/>
        <end position="4133"/>
    </location>
</feature>
<feature type="compositionally biased region" description="Polar residues" evidence="30">
    <location>
        <begin position="1971"/>
        <end position="1991"/>
    </location>
</feature>
<keyword evidence="14 31" id="KW-1133">Transmembrane helix</keyword>
<organism evidence="34 35">
    <name type="scientific">Anabarilius grahami</name>
    <name type="common">Kanglang fish</name>
    <name type="synonym">Barilius grahami</name>
    <dbReference type="NCBI Taxonomy" id="495550"/>
    <lineage>
        <taxon>Eukaryota</taxon>
        <taxon>Metazoa</taxon>
        <taxon>Chordata</taxon>
        <taxon>Craniata</taxon>
        <taxon>Vertebrata</taxon>
        <taxon>Euteleostomi</taxon>
        <taxon>Actinopterygii</taxon>
        <taxon>Neopterygii</taxon>
        <taxon>Teleostei</taxon>
        <taxon>Ostariophysi</taxon>
        <taxon>Cypriniformes</taxon>
        <taxon>Xenocyprididae</taxon>
        <taxon>Xenocypridinae</taxon>
        <taxon>Xenocypridinae incertae sedis</taxon>
        <taxon>Anabarilius</taxon>
    </lineage>
</organism>
<dbReference type="Gene3D" id="1.25.10.10">
    <property type="entry name" value="Leucine-rich Repeat Variant"/>
    <property type="match status" value="2"/>
</dbReference>
<keyword evidence="18" id="KW-0539">Nucleus</keyword>
<feature type="compositionally biased region" description="Basic and acidic residues" evidence="30">
    <location>
        <begin position="1797"/>
        <end position="1813"/>
    </location>
</feature>
<evidence type="ECO:0000256" key="26">
    <source>
        <dbReference type="ARBA" id="ARBA00049296"/>
    </source>
</evidence>
<dbReference type="SUPFAM" id="SSF56024">
    <property type="entry name" value="Phospholipase D/nuclease"/>
    <property type="match status" value="1"/>
</dbReference>
<dbReference type="InterPro" id="IPR000357">
    <property type="entry name" value="HEAT"/>
</dbReference>
<evidence type="ECO:0000259" key="33">
    <source>
        <dbReference type="PROSITE" id="PS51194"/>
    </source>
</evidence>
<dbReference type="FunFam" id="3.30.870.10:FF:000004">
    <property type="entry name" value="protein FAM83H isoform X2"/>
    <property type="match status" value="1"/>
</dbReference>
<dbReference type="InterPro" id="IPR022707">
    <property type="entry name" value="Mot1_central_dom"/>
</dbReference>
<evidence type="ECO:0000256" key="22">
    <source>
        <dbReference type="ARBA" id="ARBA00048680"/>
    </source>
</evidence>
<dbReference type="SMART" id="SM00490">
    <property type="entry name" value="HELICc"/>
    <property type="match status" value="1"/>
</dbReference>
<dbReference type="Pfam" id="PF07894">
    <property type="entry name" value="SACK1"/>
    <property type="match status" value="1"/>
</dbReference>
<dbReference type="Gene3D" id="3.40.50.300">
    <property type="entry name" value="P-loop containing nucleotide triphosphate hydrolases"/>
    <property type="match status" value="1"/>
</dbReference>
<dbReference type="Pfam" id="PF00176">
    <property type="entry name" value="SNF2-rel_dom"/>
    <property type="match status" value="1"/>
</dbReference>
<evidence type="ECO:0000256" key="20">
    <source>
        <dbReference type="ARBA" id="ARBA00047427"/>
    </source>
</evidence>
<comment type="catalytic activity">
    <reaction evidence="1">
        <text>9-(9Z-hexadecenoyloxy)-octadecanoate + H2O = (9Z)-hexadecenoate + 9-hydroxy-octadecanoate + H(+)</text>
        <dbReference type="Rhea" id="RHEA:52068"/>
        <dbReference type="ChEBI" id="CHEBI:15377"/>
        <dbReference type="ChEBI" id="CHEBI:15378"/>
        <dbReference type="ChEBI" id="CHEBI:32372"/>
        <dbReference type="ChEBI" id="CHEBI:136286"/>
        <dbReference type="ChEBI" id="CHEBI:136309"/>
    </reaction>
    <physiologicalReaction direction="left-to-right" evidence="1">
        <dbReference type="Rhea" id="RHEA:52069"/>
    </physiologicalReaction>
</comment>
<dbReference type="Pfam" id="PF12054">
    <property type="entry name" value="DUF3535"/>
    <property type="match status" value="1"/>
</dbReference>
<evidence type="ECO:0000256" key="11">
    <source>
        <dbReference type="ARBA" id="ARBA00022801"/>
    </source>
</evidence>
<dbReference type="InterPro" id="IPR049730">
    <property type="entry name" value="SNF2/RAD54-like_C"/>
</dbReference>
<dbReference type="InterPro" id="IPR021133">
    <property type="entry name" value="HEAT_type_2"/>
</dbReference>
<dbReference type="GO" id="GO:0003677">
    <property type="term" value="F:DNA binding"/>
    <property type="evidence" value="ECO:0007669"/>
    <property type="project" value="UniProtKB-KW"/>
</dbReference>
<dbReference type="InterPro" id="IPR001650">
    <property type="entry name" value="Helicase_C-like"/>
</dbReference>
<reference evidence="34 35" key="1">
    <citation type="submission" date="2018-10" db="EMBL/GenBank/DDBJ databases">
        <title>Genome assembly for a Yunnan-Guizhou Plateau 3E fish, Anabarilius grahami (Regan), and its evolutionary and genetic applications.</title>
        <authorList>
            <person name="Jiang W."/>
        </authorList>
    </citation>
    <scope>NUCLEOTIDE SEQUENCE [LARGE SCALE GENOMIC DNA]</scope>
    <source>
        <strain evidence="34">AG-KIZ</strain>
        <tissue evidence="34">Muscle</tissue>
    </source>
</reference>
<dbReference type="CDD" id="cd17999">
    <property type="entry name" value="DEXHc_Mot1"/>
    <property type="match status" value="1"/>
</dbReference>
<dbReference type="Gene3D" id="3.30.870.10">
    <property type="entry name" value="Endonuclease Chain A"/>
    <property type="match status" value="1"/>
</dbReference>
<dbReference type="InterPro" id="IPR038718">
    <property type="entry name" value="SNF2-like_sf"/>
</dbReference>
<dbReference type="InterPro" id="IPR027417">
    <property type="entry name" value="P-loop_NTPase"/>
</dbReference>
<dbReference type="GO" id="GO:0005856">
    <property type="term" value="C:cytoskeleton"/>
    <property type="evidence" value="ECO:0007669"/>
    <property type="project" value="UniProtKB-SubCell"/>
</dbReference>
<evidence type="ECO:0000256" key="21">
    <source>
        <dbReference type="ARBA" id="ARBA00047863"/>
    </source>
</evidence>
<dbReference type="Pfam" id="PF25786">
    <property type="entry name" value="HEAT_GCN1_C"/>
    <property type="match status" value="1"/>
</dbReference>
<dbReference type="GO" id="GO:0005524">
    <property type="term" value="F:ATP binding"/>
    <property type="evidence" value="ECO:0007669"/>
    <property type="project" value="UniProtKB-KW"/>
</dbReference>
<dbReference type="InterPro" id="IPR000330">
    <property type="entry name" value="SNF2_N"/>
</dbReference>
<keyword evidence="12" id="KW-0347">Helicase</keyword>
<keyword evidence="9" id="KW-0677">Repeat</keyword>
<dbReference type="PANTHER" id="PTHR36498">
    <property type="entry name" value="TATA-BINDING PROTEIN-ASSOCIATED FACTOR 172"/>
    <property type="match status" value="1"/>
</dbReference>
<keyword evidence="16 31" id="KW-0472">Membrane</keyword>
<evidence type="ECO:0000313" key="34">
    <source>
        <dbReference type="EMBL" id="ROK15731.1"/>
    </source>
</evidence>
<comment type="catalytic activity">
    <reaction evidence="22">
        <text>12-octadecanoyloxy-octadecanoate + H2O = 12-hydroxyoctadecanoate + octadecanoate + H(+)</text>
        <dbReference type="Rhea" id="RHEA:52080"/>
        <dbReference type="ChEBI" id="CHEBI:15377"/>
        <dbReference type="ChEBI" id="CHEBI:15378"/>
        <dbReference type="ChEBI" id="CHEBI:25629"/>
        <dbReference type="ChEBI" id="CHEBI:84201"/>
        <dbReference type="ChEBI" id="CHEBI:136330"/>
    </reaction>
    <physiologicalReaction direction="left-to-right" evidence="22">
        <dbReference type="Rhea" id="RHEA:52081"/>
    </physiologicalReaction>
</comment>
<evidence type="ECO:0000256" key="8">
    <source>
        <dbReference type="ARBA" id="ARBA00022692"/>
    </source>
</evidence>
<protein>
    <submittedName>
        <fullName evidence="34">TATA-binding protein-associated factor 172</fullName>
    </submittedName>
</protein>
<dbReference type="InterPro" id="IPR006838">
    <property type="entry name" value="ADTRP_AIG1"/>
</dbReference>
<comment type="similarity">
    <text evidence="6">Belongs to the AIG1 family.</text>
</comment>
<dbReference type="GO" id="GO:0016020">
    <property type="term" value="C:membrane"/>
    <property type="evidence" value="ECO:0007669"/>
    <property type="project" value="InterPro"/>
</dbReference>
<evidence type="ECO:0000256" key="23">
    <source>
        <dbReference type="ARBA" id="ARBA00048701"/>
    </source>
</evidence>
<dbReference type="GO" id="GO:0017025">
    <property type="term" value="F:TBP-class protein binding"/>
    <property type="evidence" value="ECO:0007669"/>
    <property type="project" value="InterPro"/>
</dbReference>
<comment type="catalytic activity">
    <reaction evidence="21">
        <text>9-hexadecanoyloxy-octadecanoate + H2O = 9-hydroxy-octadecanoate + hexadecanoate + H(+)</text>
        <dbReference type="Rhea" id="RHEA:52052"/>
        <dbReference type="ChEBI" id="CHEBI:7896"/>
        <dbReference type="ChEBI" id="CHEBI:15377"/>
        <dbReference type="ChEBI" id="CHEBI:15378"/>
        <dbReference type="ChEBI" id="CHEBI:83670"/>
        <dbReference type="ChEBI" id="CHEBI:136286"/>
    </reaction>
    <physiologicalReaction direction="left-to-right" evidence="21">
        <dbReference type="Rhea" id="RHEA:52053"/>
    </physiologicalReaction>
</comment>
<dbReference type="EMBL" id="RJVU01057857">
    <property type="protein sequence ID" value="ROK15731.1"/>
    <property type="molecule type" value="Genomic_DNA"/>
</dbReference>
<evidence type="ECO:0000256" key="12">
    <source>
        <dbReference type="ARBA" id="ARBA00022806"/>
    </source>
</evidence>
<keyword evidence="11" id="KW-0378">Hydrolase</keyword>
<feature type="compositionally biased region" description="Basic and acidic residues" evidence="30">
    <location>
        <begin position="2595"/>
        <end position="2607"/>
    </location>
</feature>
<feature type="region of interest" description="Disordered" evidence="30">
    <location>
        <begin position="2575"/>
        <end position="2620"/>
    </location>
</feature>
<comment type="catalytic activity">
    <reaction evidence="28">
        <text>12-(9Z-hexadecenoyloxy)-octadecanoate + H2O = 12-hydroxyoctadecanoate + (9Z)-hexadecenoate + H(+)</text>
        <dbReference type="Rhea" id="RHEA:52072"/>
        <dbReference type="ChEBI" id="CHEBI:15377"/>
        <dbReference type="ChEBI" id="CHEBI:15378"/>
        <dbReference type="ChEBI" id="CHEBI:32372"/>
        <dbReference type="ChEBI" id="CHEBI:84201"/>
        <dbReference type="ChEBI" id="CHEBI:136312"/>
    </reaction>
    <physiologicalReaction direction="left-to-right" evidence="28">
        <dbReference type="Rhea" id="RHEA:52073"/>
    </physiologicalReaction>
</comment>
<dbReference type="OrthoDB" id="10252227at2759"/>
<comment type="catalytic activity">
    <reaction evidence="20">
        <text>13-octadecanoyloxy-octadecanoate + H2O = 13-hydroxy-octadecanoate + octadecanoate + H(+)</text>
        <dbReference type="Rhea" id="RHEA:52084"/>
        <dbReference type="ChEBI" id="CHEBI:15377"/>
        <dbReference type="ChEBI" id="CHEBI:15378"/>
        <dbReference type="ChEBI" id="CHEBI:25629"/>
        <dbReference type="ChEBI" id="CHEBI:136304"/>
        <dbReference type="ChEBI" id="CHEBI:136335"/>
    </reaction>
    <physiologicalReaction direction="left-to-right" evidence="20">
        <dbReference type="Rhea" id="RHEA:52085"/>
    </physiologicalReaction>
</comment>
<evidence type="ECO:0000256" key="10">
    <source>
        <dbReference type="ARBA" id="ARBA00022741"/>
    </source>
</evidence>
<feature type="compositionally biased region" description="Polar residues" evidence="30">
    <location>
        <begin position="2057"/>
        <end position="2068"/>
    </location>
</feature>
<comment type="catalytic activity">
    <reaction evidence="24">
        <text>9-(9Z-octadecenoyloxy)-octadecanoate + H2O = 9-hydroxy-octadecanoate + (9Z)-octadecenoate + H(+)</text>
        <dbReference type="Rhea" id="RHEA:52048"/>
        <dbReference type="ChEBI" id="CHEBI:15377"/>
        <dbReference type="ChEBI" id="CHEBI:15378"/>
        <dbReference type="ChEBI" id="CHEBI:30823"/>
        <dbReference type="ChEBI" id="CHEBI:136282"/>
        <dbReference type="ChEBI" id="CHEBI:136286"/>
    </reaction>
    <physiologicalReaction direction="left-to-right" evidence="24">
        <dbReference type="Rhea" id="RHEA:52049"/>
    </physiologicalReaction>
</comment>
<comment type="similarity">
    <text evidence="5">Belongs to the FAM83 family.</text>
</comment>
<dbReference type="InterPro" id="IPR016024">
    <property type="entry name" value="ARM-type_fold"/>
</dbReference>
<feature type="compositionally biased region" description="Basic and acidic residues" evidence="30">
    <location>
        <begin position="748"/>
        <end position="761"/>
    </location>
</feature>
<feature type="region of interest" description="Disordered" evidence="30">
    <location>
        <begin position="1794"/>
        <end position="1833"/>
    </location>
</feature>
<dbReference type="GO" id="GO:0004386">
    <property type="term" value="F:helicase activity"/>
    <property type="evidence" value="ECO:0007669"/>
    <property type="project" value="UniProtKB-KW"/>
</dbReference>
<feature type="region of interest" description="Disordered" evidence="30">
    <location>
        <begin position="744"/>
        <end position="767"/>
    </location>
</feature>
<evidence type="ECO:0000256" key="15">
    <source>
        <dbReference type="ARBA" id="ARBA00023125"/>
    </source>
</evidence>
<dbReference type="PROSITE" id="PS50077">
    <property type="entry name" value="HEAT_REPEAT"/>
    <property type="match status" value="1"/>
</dbReference>
<feature type="region of interest" description="Disordered" evidence="30">
    <location>
        <begin position="1951"/>
        <end position="1991"/>
    </location>
</feature>
<sequence length="4192" mass="463791">MAHRSQCSSAGDNPLDPNYLPPHYREEYRMAIDALVDSNLEGYYGFLKMVDVVDFLSRTEIEYIKCNVQAPYQTAQLEKRCMTEDVDGSSDTYWPVHSDHDAPGLDLGWPQQYRFVGPTEVTTLVNPPDPEMPSIKEQVRRMIKSAQQVIAVVMDMFTDVDIFADILGAATRGVAVYVLLDELNAHHFVAMVNNCRVNLDEITFMRVRTVSGSTYSCRTGKNFKGQMMSRFILVDCRAVLSGNYSFMWSFEKIHRCLAHLFLGQLVTTFDEEFRILFAHSEPLVVENVLANMPHYDREPEGYYNTEKTHMFNRQYPAMGMEWAERTAEEHMNVGHKMLPFRSESIHSAGEADPSVQRHMNLHAGQQHRGGHQFIEHGRQIRGPTEMVGLKRHSYGNIPDYEYLPPQNHPTMRGNQYMEGAVLQGGHFARDPNIYQGAGLQSGYDKYGKFTGQGHHIDQFSGSSYPHEEDEAEPTGAYDHVQRYLQSHSAMEEEYGPRNVLPPVQSNIKKHSRGQSYTCQTSPTQPNLPEQKRFFNVNRKPQDMSQKQGLRDWRISSYLSAYDDAGELDLAELEGSSTCSDIPCFTQEAPCGPVRAEIRPDILCFMHEAPCGPVRAEIRPDVPCFTQGAPRGPVRAEIRPGNREFNRVPSPRENPMFVQIQNDSVVPDSSVNHPTVLSQINIKTTSTSESSCTTEGDKVEETQNREPKETNRISEEFLKRKPSRPVQRSSRLRHSLIFSSNLELNTSGDMKDTAGEKEENETSKPLARVSHILDKKRTSSPFQPFQWSNFVKSATFDNSAIESAQPEDELNKMGENSDLDKVENSQKLQTKGPLQEKDQPHTAVPERRDERPSNLLQKSSSLIDMDDPDCRLRYFKELAAKRKLAAAKVPQSNPVKATQKFALPEKPSTTDADKNAGPVFKTPETTLKTKNSSVPAPETKETCKDTKREESSKDIMHRATDAEKIRFKKRLAEESGSTFFQKDTDPTLKPVEEARTVSTAKNQTSPILNIFAQKPFCALSGESTDPCASSSSEPCSKNSLSTASATLVAQAESVAFNTPSTESGLIQFHSPKETDHSHAVLTGSCPPVKLPQTKCMTPLSATQSEGCLFANDPQTLAQSTPNISSTCSDTVSLDSNSKPSLAIVDTCLPSKPDHINIVPSPAFSTAGISSSQHPTATKADSFQHLTETVEDFSRQSTTVGSEPSAAESACSQHPSAAEMDSTQQPAASVVDSSQNHTAKESELYPKPTATGTEPFKQTTPSATDSSQQLTGTPTDSSQPPAVIETDSSQKPIAMETNISQQSTASVVDAIQQTTATVLDSSQQLTATVPDSFQQPTATVPDSSQQLTAKVTDSSQQSTATVPDSSQQLTAKVTDSSQQPTATVPDSSQQLTATVPDSSQQPSATVPDSSQQLTAKVTDSSQQPTATVPDPSQQLTAKVPDSSQQPTATVPDSSQQLTATVPDSSQQLTAKVTDSSQQPTATITDSSQQSTARVRDPTQKPIATITDSSRQPIATVTDSSQQPTATETVSSQQRTATFTDFSQQPTATETDSSKQPTTTETDSSQQPTTTEIHFSQQPTATVTDSSQQPTKTEIGSPHQPFTTETDTSQQPTATETDSSQQPTTTETDSPQQPSLTETDSFQQPTSTEADTSMQPTATETDSSQQPTTTDRDSSQQPTAAVKDSSQQPTATETDYSQKPTTTETDSSQQPTTTDRDSSQQPTAAVTDSSLQPATTETDSSQKNTTTVSDSLHQPIAKDIDLSQKLNVTESESSQNSTKLMVDTSKHPIETVNESLQHINARESDCVNEKKKKDDNLSEPFSKPVPDANITQADNSVSQITVITDLSSTAEHSQSDTVPPCDSQVELNQTQAGTKPCITPMVKDTDNDDLTSLNSVEVNSTQPQGSPQIRLSSNEINSTQGITQLQSCISSSPMESSCINDAKPEKTDECQKNETITEQSQRHESSAIAEGPEITQTEVSTAPDPKQTTPEVENSVSNFAEGSEKSDMTIHSNSENSVIQSSVAMNPKSIMSVHKSSTANVISCSNLRDDTKVLLEQISAKNQSRSSQSKETLAAPNEAKEGEVSSADKLLSNYSGRPWSSKATPEERDMLLQKMEKMRKERKVYSRFESIFAKGDSDLPPGIFVYGGPWKYLTFLNLILQMVFFGMASVNDLQPVGKGSKMSFLCLCKDLLFSIFVFPVGMFVVLLFWLIFAYDRELVYPASMDNFFPQWMNHAMHTLVLPILFGEILLEPHIYPKTRNGLAALGFVGLAYLGWIVWVYLTVGVWVYPLLGLFSSSGLTVFFFHNMLVVSLLFLLGQTVNHKVWVCERSGLSSHATVSSSASPNLNPNPAPGSKAGYPNSSYGSFKVSWLERLFILLDTGTTPVTRKAAAQQLGDVVKLHPHELNNLLSKVLTFLRSPNWDTRIAAGQAVEAIVKNIPEWNPAPKPKDEMCPEDMSPEDVSSDRLSFYRFDIARLLKHGASLLGSAGAEFEVQDDKSGETDPKERLARQRKQLQKKLGLDMGAAIGMDTEELFNDEDLEDACASSTNRSQPGKTLGCHFSRNHLTTAELIDSQFRPGMSNRQKNKAKRMAKLVAKQRSRDMDPNEKSNDSFEGEPEEKRRKTTNVVIEQPATDSKVLIDNVPDNSSLFEETQEWPLESFCDELCNDLFNPSWEMERQHQEWLEDLVIRLLCVFALDRFGDFVSDEVVAPVRETCAQTLGVALKHMANSGVAMTVDILLKLLTEDQWEVRHGGLLGIKYVLAVRQDLIAELLPRVLPAITEGLRDLDDDVRAVAAASLIPVVDGLVQSQPAKVPFIVDTLWNALLELDDLTASTNSIMTLLSSLLIYPQVRQCSTHQSLTVLVPRVWPFLRHTIASVRRAALETLFTLLSKADQSCAVWLNPIMQDMLRHIFQSCILESNQEILELIQKVWGELLRQAPQQYVVAASCPWMGAWLCLMMQAPHIPIDPNMLLEVKARLKEKASGKTRQGSVPVKETVQEYIGGAETITEDPATRDYVVTRARLMSAKLLGALCSCICDPRLNSSSQELRPAESLAQLLLFHLNSKSALQRIAVSMVICEWAGLQKECELLSSVVQPRLLIILSEQLYYDEIAIPFTRMQNECKQLIALLADAQIDVRERINSTVFTIDQANELVTTIFSECTSSLNLKSRQFQPLDSKRLQAHSTVCETSAEWQQLQLRVHTFTACAVVGLAMLPDKLNPVVRPLMEAARREENILVQGYAASNIARLLQLCAARSPCPNPKIVKNLCSSVCVDPMLTPNAACPVPPASTPAIQESSKGSVAEKDAMHHMVNKTKGIITLYRHQKAAFAITSKRGPTPKAPKTNTNNDLPLGGSITTETDESKKPCLIQRRGAEFCLMTVARHFGQELTKTLPYLWEFMTGPLRNALNAQGFDSSQLLKQGDSIAQELVNSLQVLEITAGAMSQELIPVLMKQLPLLCTCLQHPYTAVRHMAARCVGMLSKIATMETMNVFLEHVLPWLGAIDDNTKQEGAIEAMACVMEQLDVDIVPYIVLLVVPVLGRMSDPCDSVRFMATQCFATLIRLLPLEAGIPDPPSMSEDLIRQKARERHFLEQLLDGRKLENYKIPVPIKAELRKYQQDGVNWLAFLNKYKLHGILCDDMGLGKTLQSICILAGDHFLRAQEYTRTKAPDCGSLPSIVVCPPTLTGHWVDEVGKFCSKEYLNPLHYTGPPTERARLQHQVKKHNLIVASYDVVRNDIEFFRDIKFNYCILDEGHVIKNGKTKLSKAIKQLTANYRIILSGTPIQNNVLELWSLFDFLMPGFLGTERQFAARYGKPILASRDAKSSSREQEAGVLAMEALHRQVLPFLLRRMKDDVLQDLPPKIIQDYYCNLSPLQVQLYEDFAKSRAKVNVDDVISTTSTQEDEEKPKLKATGHVFQALQYLRKLCNHPALVLTPQHPEYKHITEQLSSQHSNLRDIQHAPKLSALKQLLLDCGLGSSGASDGGTEAVVAQHRVLIFCQLKSMLDIVEQDLLKPQLPTISYLRLDGGVQAGLRHSIVSRFNNDPSIDVLLLTTHVGGLGLNLTGADTVVFVEHDWNPMRDLQAMDRAHRIGQKRVVNVYRLITRGTLEEKIMGLQKFKMTIANTVISQENASLQSMGTEQLLNLFTLDKDEAEKSEASSSSGKASMKSVLDGLGDLWDQQQYENEYDLDSFIHSLK</sequence>
<evidence type="ECO:0000256" key="17">
    <source>
        <dbReference type="ARBA" id="ARBA00023212"/>
    </source>
</evidence>
<feature type="compositionally biased region" description="Polar residues" evidence="30">
    <location>
        <begin position="1208"/>
        <end position="1235"/>
    </location>
</feature>
<comment type="caution">
    <text evidence="34">The sequence shown here is derived from an EMBL/GenBank/DDBJ whole genome shotgun (WGS) entry which is preliminary data.</text>
</comment>
<name>A0A3N0XX02_ANAGA</name>
<feature type="transmembrane region" description="Helical" evidence="31">
    <location>
        <begin position="2147"/>
        <end position="2167"/>
    </location>
</feature>
<evidence type="ECO:0000256" key="2">
    <source>
        <dbReference type="ARBA" id="ARBA00004123"/>
    </source>
</evidence>
<keyword evidence="13" id="KW-0067">ATP-binding</keyword>
<dbReference type="SMART" id="SM00487">
    <property type="entry name" value="DEXDc"/>
    <property type="match status" value="1"/>
</dbReference>
<evidence type="ECO:0000256" key="1">
    <source>
        <dbReference type="ARBA" id="ARBA00000923"/>
    </source>
</evidence>
<evidence type="ECO:0000256" key="13">
    <source>
        <dbReference type="ARBA" id="ARBA00022840"/>
    </source>
</evidence>
<keyword evidence="7" id="KW-0963">Cytoplasm</keyword>
<proteinExistence type="inferred from homology"/>
<feature type="domain" description="Helicase ATP-binding" evidence="32">
    <location>
        <begin position="3621"/>
        <end position="3796"/>
    </location>
</feature>
<feature type="compositionally biased region" description="Polar residues" evidence="30">
    <location>
        <begin position="1503"/>
        <end position="1749"/>
    </location>
</feature>
<feature type="compositionally biased region" description="Polar residues" evidence="30">
    <location>
        <begin position="1248"/>
        <end position="1289"/>
    </location>
</feature>
<dbReference type="Proteomes" id="UP000281406">
    <property type="component" value="Unassembled WGS sequence"/>
</dbReference>
<keyword evidence="10" id="KW-0547">Nucleotide-binding</keyword>